<dbReference type="HAMAP" id="MF_03163">
    <property type="entry name" value="RNA_methyltr_E_SPB1"/>
    <property type="match status" value="1"/>
</dbReference>
<comment type="catalytic activity">
    <reaction evidence="8">
        <text>a ribonucleotide in rRNA + S-adenosyl-L-methionine = a 2'-O-methylribonucleotide in rRNA + S-adenosyl-L-homocysteine + H(+)</text>
        <dbReference type="Rhea" id="RHEA:48628"/>
        <dbReference type="Rhea" id="RHEA-COMP:12164"/>
        <dbReference type="Rhea" id="RHEA-COMP:12165"/>
        <dbReference type="ChEBI" id="CHEBI:15378"/>
        <dbReference type="ChEBI" id="CHEBI:57856"/>
        <dbReference type="ChEBI" id="CHEBI:59789"/>
        <dbReference type="ChEBI" id="CHEBI:90675"/>
        <dbReference type="ChEBI" id="CHEBI:90676"/>
    </reaction>
</comment>
<evidence type="ECO:0000256" key="5">
    <source>
        <dbReference type="ARBA" id="ARBA00022679"/>
    </source>
</evidence>
<accession>A0AAD9P0M8</accession>
<dbReference type="AlphaFoldDB" id="A0AAD9P0M8"/>
<dbReference type="GO" id="GO:0000463">
    <property type="term" value="P:maturation of LSU-rRNA from tricistronic rRNA transcript (SSU-rRNA, 5.8S rRNA, LSU-rRNA)"/>
    <property type="evidence" value="ECO:0007669"/>
    <property type="project" value="TreeGrafter"/>
</dbReference>
<evidence type="ECO:0000256" key="7">
    <source>
        <dbReference type="ARBA" id="ARBA00023242"/>
    </source>
</evidence>
<feature type="compositionally biased region" description="Basic and acidic residues" evidence="9">
    <location>
        <begin position="546"/>
        <end position="568"/>
    </location>
</feature>
<feature type="compositionally biased region" description="Basic and acidic residues" evidence="9">
    <location>
        <begin position="606"/>
        <end position="616"/>
    </location>
</feature>
<feature type="compositionally biased region" description="Acidic residues" evidence="9">
    <location>
        <begin position="477"/>
        <end position="486"/>
    </location>
</feature>
<keyword evidence="2 8" id="KW-0690">Ribosome biogenesis</keyword>
<dbReference type="Pfam" id="PF01728">
    <property type="entry name" value="FtsJ"/>
    <property type="match status" value="1"/>
</dbReference>
<dbReference type="InterPro" id="IPR050082">
    <property type="entry name" value="RNA_methyltr_RlmE"/>
</dbReference>
<dbReference type="InterPro" id="IPR015507">
    <property type="entry name" value="rRNA-MeTfrase_E"/>
</dbReference>
<feature type="binding site" evidence="8">
    <location>
        <position position="117"/>
    </location>
    <ligand>
        <name>S-adenosyl-L-methionine</name>
        <dbReference type="ChEBI" id="CHEBI:59789"/>
    </ligand>
</feature>
<organism evidence="13 14">
    <name type="scientific">Ridgeia piscesae</name>
    <name type="common">Tubeworm</name>
    <dbReference type="NCBI Taxonomy" id="27915"/>
    <lineage>
        <taxon>Eukaryota</taxon>
        <taxon>Metazoa</taxon>
        <taxon>Spiralia</taxon>
        <taxon>Lophotrochozoa</taxon>
        <taxon>Annelida</taxon>
        <taxon>Polychaeta</taxon>
        <taxon>Sedentaria</taxon>
        <taxon>Canalipalpata</taxon>
        <taxon>Sabellida</taxon>
        <taxon>Siboglinidae</taxon>
        <taxon>Ridgeia</taxon>
    </lineage>
</organism>
<feature type="compositionally biased region" description="Acidic residues" evidence="9">
    <location>
        <begin position="511"/>
        <end position="545"/>
    </location>
</feature>
<dbReference type="InterPro" id="IPR024576">
    <property type="entry name" value="rRNA_MeTfrase_Spb1_DUF3381"/>
</dbReference>
<evidence type="ECO:0000256" key="9">
    <source>
        <dbReference type="SAM" id="MobiDB-lite"/>
    </source>
</evidence>
<feature type="binding site" evidence="8">
    <location>
        <position position="56"/>
    </location>
    <ligand>
        <name>S-adenosyl-L-methionine</name>
        <dbReference type="ChEBI" id="CHEBI:59789"/>
    </ligand>
</feature>
<feature type="compositionally biased region" description="Acidic residues" evidence="9">
    <location>
        <begin position="579"/>
        <end position="593"/>
    </location>
</feature>
<evidence type="ECO:0000256" key="4">
    <source>
        <dbReference type="ARBA" id="ARBA00022603"/>
    </source>
</evidence>
<dbReference type="GO" id="GO:0030687">
    <property type="term" value="C:preribosome, large subunit precursor"/>
    <property type="evidence" value="ECO:0007669"/>
    <property type="project" value="TreeGrafter"/>
</dbReference>
<dbReference type="EC" id="2.1.1.-" evidence="8"/>
<feature type="domain" description="Ribosomal RNA methyltransferase FtsJ" evidence="10">
    <location>
        <begin position="24"/>
        <end position="200"/>
    </location>
</feature>
<dbReference type="Pfam" id="PF07780">
    <property type="entry name" value="Spb1_C"/>
    <property type="match status" value="1"/>
</dbReference>
<keyword evidence="4 8" id="KW-0489">Methyltransferase</keyword>
<dbReference type="Gene3D" id="3.40.50.150">
    <property type="entry name" value="Vaccinia Virus protein VP39"/>
    <property type="match status" value="1"/>
</dbReference>
<dbReference type="FunFam" id="3.40.50.150:FF:000004">
    <property type="entry name" value="AdoMet-dependent rRNA methyltransferase SPB1"/>
    <property type="match status" value="1"/>
</dbReference>
<reference evidence="13" key="1">
    <citation type="journal article" date="2023" name="Mol. Biol. Evol.">
        <title>Third-Generation Sequencing Reveals the Adaptive Role of the Epigenome in Three Deep-Sea Polychaetes.</title>
        <authorList>
            <person name="Perez M."/>
            <person name="Aroh O."/>
            <person name="Sun Y."/>
            <person name="Lan Y."/>
            <person name="Juniper S.K."/>
            <person name="Young C.R."/>
            <person name="Angers B."/>
            <person name="Qian P.Y."/>
        </authorList>
    </citation>
    <scope>NUCLEOTIDE SEQUENCE</scope>
    <source>
        <strain evidence="13">R07B-5</strain>
    </source>
</reference>
<feature type="binding site" evidence="8">
    <location>
        <position position="58"/>
    </location>
    <ligand>
        <name>S-adenosyl-L-methionine</name>
        <dbReference type="ChEBI" id="CHEBI:59789"/>
    </ligand>
</feature>
<keyword evidence="8" id="KW-0175">Coiled coil</keyword>
<sequence length="893" mass="102394">MGKKVKTGKARKDKFYQLAKETGYRARAAFKLLQLNRKYEFLQSSRVCIDLCAAPGSWLQVASQQMPVSSLIIGVDLVSIRPIPNVITFQEDITTAKCRQTLVKELKTWKADVVLNDGAPNVGKNWLHDAFQQAQLTLKALKLASEFLRKGGWFVTKVFRSKDYHALLWVFKQLFKKVHATKPKASRNESAEIFVVCQGYVAPDVLDPKFTDAKYVFKDVASQEKTGLNLVHPEKIKKKAIGYADGDYSLHHKLPITEFLSAENHLELLAHCNELVFDDDTIANHKLTTTELKECCKDIKVLGKKELRNILTWRKKLITALKPKVVEDSSLWVAPIRSGLLQFNLGCPSSPWFAPVHSGLLQFTLGCSSSLFFICYFSPPEVVEEEEEEEQDEETKMEEKLAELEEKEKKELKRKRKKVMKEKRKLRDKMSLNMVIPGDQIEQTTDVATFDLEKIKHKHLLNTVEEEDMDIGMPESGSDDDDDEEEIPIKSRKQTMAYTRHDKGDPLLAENESEGDASESDDDDEMEMESDVDDEGVSDDDDEEEGRERNPLLVDMEGKERRDRKKMDMWFGKDVFAGLEEEEDEDLEIETAMEEYRKKGGVVIEKPTEEKKEQPTKKRKKHEPKSMDSDSEDDVDNALSLGDNLEDGDKGDTDNEDSDYDDTDMHDHLTQDQKRVLNRATKKCGGFEVVPVNAPPKKVVKLDHVELAIGEELIKSSKRRREIVEMSYNRYVYDDEHLPDWFAKDEANHCKRQLPVTKEQMSLYKEQLKLINARPIKKIAEAKARKKQKAMKKLEKVRKKAESINESADVTDGEKWKQIKDMYRKAGLLTKKKESKAYVVAKKGMGKKVTRPSGVKGHFKVVDPRMKKDNMRAKKEGRQKGKKGKQRGRKGKK</sequence>
<dbReference type="GO" id="GO:0005730">
    <property type="term" value="C:nucleolus"/>
    <property type="evidence" value="ECO:0007669"/>
    <property type="project" value="UniProtKB-SubCell"/>
</dbReference>
<evidence type="ECO:0000256" key="6">
    <source>
        <dbReference type="ARBA" id="ARBA00022691"/>
    </source>
</evidence>
<dbReference type="InterPro" id="IPR029063">
    <property type="entry name" value="SAM-dependent_MTases_sf"/>
</dbReference>
<evidence type="ECO:0000259" key="12">
    <source>
        <dbReference type="Pfam" id="PF11861"/>
    </source>
</evidence>
<evidence type="ECO:0000313" key="14">
    <source>
        <dbReference type="Proteomes" id="UP001209878"/>
    </source>
</evidence>
<feature type="active site" description="Proton acceptor" evidence="8">
    <location>
        <position position="157"/>
    </location>
</feature>
<feature type="compositionally biased region" description="Basic residues" evidence="9">
    <location>
        <begin position="880"/>
        <end position="893"/>
    </location>
</feature>
<keyword evidence="6 8" id="KW-0949">S-adenosyl-L-methionine</keyword>
<dbReference type="HAMAP" id="MF_01547">
    <property type="entry name" value="RNA_methyltr_E"/>
    <property type="match status" value="1"/>
</dbReference>
<name>A0AAD9P0M8_RIDPI</name>
<gene>
    <name evidence="13" type="ORF">NP493_218g03043</name>
</gene>
<dbReference type="InterPro" id="IPR012920">
    <property type="entry name" value="rRNA_MeTfrase_SPB1-like_C"/>
</dbReference>
<dbReference type="Proteomes" id="UP001209878">
    <property type="component" value="Unassembled WGS sequence"/>
</dbReference>
<keyword evidence="3 8" id="KW-0698">rRNA processing</keyword>
<proteinExistence type="inferred from homology"/>
<dbReference type="PANTHER" id="PTHR10920:SF13">
    <property type="entry name" value="PRE-RRNA 2'-O-RIBOSE RNA METHYLTRANSFERASE FTSJ3"/>
    <property type="match status" value="1"/>
</dbReference>
<feature type="region of interest" description="Disordered" evidence="9">
    <location>
        <begin position="463"/>
        <end position="669"/>
    </location>
</feature>
<feature type="region of interest" description="Disordered" evidence="9">
    <location>
        <begin position="843"/>
        <end position="893"/>
    </location>
</feature>
<dbReference type="SUPFAM" id="SSF53335">
    <property type="entry name" value="S-adenosyl-L-methionine-dependent methyltransferases"/>
    <property type="match status" value="1"/>
</dbReference>
<evidence type="ECO:0000259" key="11">
    <source>
        <dbReference type="Pfam" id="PF07780"/>
    </source>
</evidence>
<dbReference type="GO" id="GO:0008650">
    <property type="term" value="F:rRNA (uridine-2'-O-)-methyltransferase activity"/>
    <property type="evidence" value="ECO:0007669"/>
    <property type="project" value="TreeGrafter"/>
</dbReference>
<evidence type="ECO:0000256" key="1">
    <source>
        <dbReference type="ARBA" id="ARBA00004604"/>
    </source>
</evidence>
<dbReference type="GO" id="GO:0000466">
    <property type="term" value="P:maturation of 5.8S rRNA from tricistronic rRNA transcript (SSU-rRNA, 5.8S rRNA, LSU-rRNA)"/>
    <property type="evidence" value="ECO:0007669"/>
    <property type="project" value="TreeGrafter"/>
</dbReference>
<feature type="binding site" evidence="8">
    <location>
        <position position="92"/>
    </location>
    <ligand>
        <name>S-adenosyl-L-methionine</name>
        <dbReference type="ChEBI" id="CHEBI:59789"/>
    </ligand>
</feature>
<evidence type="ECO:0000259" key="10">
    <source>
        <dbReference type="Pfam" id="PF01728"/>
    </source>
</evidence>
<evidence type="ECO:0000313" key="13">
    <source>
        <dbReference type="EMBL" id="KAK2185950.1"/>
    </source>
</evidence>
<comment type="similarity">
    <text evidence="8">Belongs to the class I-like SAM-binding methyltransferase superfamily. RNA methyltransferase RlmE family. SPB1 subfamily.</text>
</comment>
<dbReference type="EMBL" id="JAODUO010000217">
    <property type="protein sequence ID" value="KAK2185950.1"/>
    <property type="molecule type" value="Genomic_DNA"/>
</dbReference>
<comment type="subcellular location">
    <subcellularLocation>
        <location evidence="1 8">Nucleus</location>
        <location evidence="1 8">Nucleolus</location>
    </subcellularLocation>
</comment>
<feature type="coiled-coil region" evidence="8">
    <location>
        <begin position="777"/>
        <end position="807"/>
    </location>
</feature>
<feature type="binding site" evidence="8">
    <location>
        <position position="76"/>
    </location>
    <ligand>
        <name>S-adenosyl-L-methionine</name>
        <dbReference type="ChEBI" id="CHEBI:59789"/>
    </ligand>
</feature>
<comment type="caution">
    <text evidence="13">The sequence shown here is derived from an EMBL/GenBank/DDBJ whole genome shotgun (WGS) entry which is preliminary data.</text>
</comment>
<evidence type="ECO:0000256" key="3">
    <source>
        <dbReference type="ARBA" id="ARBA00022552"/>
    </source>
</evidence>
<feature type="domain" description="Ribosomal RNA methyltransferase SPB1-like C-terminal" evidence="11">
    <location>
        <begin position="656"/>
        <end position="875"/>
    </location>
</feature>
<protein>
    <recommendedName>
        <fullName evidence="8">Putative rRNA methyltransferase</fullName>
        <ecNumber evidence="8">2.1.1.-</ecNumber>
    </recommendedName>
    <alternativeName>
        <fullName evidence="8">2'-O-ribose RNA methyltransferase SPB1 homolog</fullName>
    </alternativeName>
</protein>
<evidence type="ECO:0000256" key="8">
    <source>
        <dbReference type="HAMAP-Rule" id="MF_03163"/>
    </source>
</evidence>
<dbReference type="InterPro" id="IPR028589">
    <property type="entry name" value="SPB1-like"/>
</dbReference>
<feature type="compositionally biased region" description="Basic and acidic residues" evidence="9">
    <location>
        <begin position="860"/>
        <end position="879"/>
    </location>
</feature>
<keyword evidence="7 8" id="KW-0539">Nucleus</keyword>
<comment type="function">
    <text evidence="8">Probable methyltransferase involved in the maturation of rRNA and in the biogenesis of ribosomal subunits.</text>
</comment>
<evidence type="ECO:0000256" key="2">
    <source>
        <dbReference type="ARBA" id="ARBA00022517"/>
    </source>
</evidence>
<dbReference type="PANTHER" id="PTHR10920">
    <property type="entry name" value="RIBOSOMAL RNA METHYLTRANSFERASE"/>
    <property type="match status" value="1"/>
</dbReference>
<dbReference type="InterPro" id="IPR002877">
    <property type="entry name" value="RNA_MeTrfase_FtsJ_dom"/>
</dbReference>
<keyword evidence="5 8" id="KW-0808">Transferase</keyword>
<dbReference type="Pfam" id="PF11861">
    <property type="entry name" value="DUF3381"/>
    <property type="match status" value="1"/>
</dbReference>
<feature type="coiled-coil region" evidence="8">
    <location>
        <begin position="383"/>
        <end position="429"/>
    </location>
</feature>
<feature type="domain" description="DUF3381" evidence="12">
    <location>
        <begin position="233"/>
        <end position="428"/>
    </location>
</feature>
<dbReference type="GO" id="GO:0016435">
    <property type="term" value="F:rRNA (guanine) methyltransferase activity"/>
    <property type="evidence" value="ECO:0007669"/>
    <property type="project" value="TreeGrafter"/>
</dbReference>
<keyword evidence="14" id="KW-1185">Reference proteome</keyword>